<dbReference type="Pfam" id="PF01494">
    <property type="entry name" value="FAD_binding_3"/>
    <property type="match status" value="1"/>
</dbReference>
<dbReference type="RefSeq" id="WP_114532725.1">
    <property type="nucleotide sequence ID" value="NZ_QQBH01000034.1"/>
</dbReference>
<dbReference type="PANTHER" id="PTHR43422">
    <property type="entry name" value="THIAMINE THIAZOLE SYNTHASE"/>
    <property type="match status" value="1"/>
</dbReference>
<dbReference type="AlphaFoldDB" id="A0A369UVP3"/>
<evidence type="ECO:0000256" key="1">
    <source>
        <dbReference type="SAM" id="MobiDB-lite"/>
    </source>
</evidence>
<protein>
    <submittedName>
        <fullName evidence="3">Pyridine nucleotide-disulfide oxidoreductase</fullName>
    </submittedName>
</protein>
<sequence>MYESDTSSPRDTAVVIGGGMTGMLAARALALFADVVVIERDELPAGPEPRKGLPQARHAHLLWAGGVAALEALIPCIGDRLVEEGAWRAGIMTDLVSKAPSGPWFHRFATPTVNLVCSRDLLDATVRWAVLRDERITLRRRAEVVGLAGTASRITGVRIHTGGSDETIPARIVVDASGRSSRATVWLEGLGIPPVPERTVDAGVVYASRMFKAPGSAADRFPIVNVQADPSRAPGQGGIILPVEGGRWLVTLSGTRGGEPTSEPESFAGFAKGLRDPIIGDLIERAEPLTDPVMSRSTANTRRYFEKAARWPEGFVAVGDAVAAYNPVYGHGLTAAAQGAVALGNTILEYGLHREGLSRRLQKAVARPVGNAWNLAVGQDALYPGATEKGPTAADRFGAALVDRAVDAGARSPQAQRHLLEVMSMQKPPTRLFSPGMLFRMAVGKKRPHLDGPPLTAAERSMTAPAS</sequence>
<feature type="domain" description="FAD-binding" evidence="2">
    <location>
        <begin position="13"/>
        <end position="348"/>
    </location>
</feature>
<gene>
    <name evidence="3" type="ORF">DVZ84_33325</name>
</gene>
<proteinExistence type="predicted"/>
<evidence type="ECO:0000313" key="4">
    <source>
        <dbReference type="Proteomes" id="UP000253742"/>
    </source>
</evidence>
<organism evidence="3 4">
    <name type="scientific">Streptomyces parvulus</name>
    <dbReference type="NCBI Taxonomy" id="146923"/>
    <lineage>
        <taxon>Bacteria</taxon>
        <taxon>Bacillati</taxon>
        <taxon>Actinomycetota</taxon>
        <taxon>Actinomycetes</taxon>
        <taxon>Kitasatosporales</taxon>
        <taxon>Streptomycetaceae</taxon>
        <taxon>Streptomyces</taxon>
    </lineage>
</organism>
<evidence type="ECO:0000313" key="3">
    <source>
        <dbReference type="EMBL" id="RDD84806.1"/>
    </source>
</evidence>
<dbReference type="InterPro" id="IPR002938">
    <property type="entry name" value="FAD-bd"/>
</dbReference>
<dbReference type="PANTHER" id="PTHR43422:SF3">
    <property type="entry name" value="THIAMINE THIAZOLE SYNTHASE"/>
    <property type="match status" value="1"/>
</dbReference>
<dbReference type="STRING" id="146923.Spa2297_09645"/>
<dbReference type="OrthoDB" id="9790035at2"/>
<dbReference type="InterPro" id="IPR036188">
    <property type="entry name" value="FAD/NAD-bd_sf"/>
</dbReference>
<evidence type="ECO:0000259" key="2">
    <source>
        <dbReference type="Pfam" id="PF01494"/>
    </source>
</evidence>
<reference evidence="3 4" key="1">
    <citation type="submission" date="2018-07" db="EMBL/GenBank/DDBJ databases">
        <title>Genome guided investigation of antibiotics producing actinomycetales strain isolated from a Macau mangrove ecosystem.</title>
        <authorList>
            <person name="Hu D."/>
        </authorList>
    </citation>
    <scope>NUCLEOTIDE SEQUENCE [LARGE SCALE GENOMIC DNA]</scope>
    <source>
        <strain evidence="3 4">2297</strain>
    </source>
</reference>
<dbReference type="Proteomes" id="UP000253742">
    <property type="component" value="Unassembled WGS sequence"/>
</dbReference>
<dbReference type="PRINTS" id="PR00420">
    <property type="entry name" value="RNGMNOXGNASE"/>
</dbReference>
<name>A0A369UVP3_9ACTN</name>
<dbReference type="GO" id="GO:0071949">
    <property type="term" value="F:FAD binding"/>
    <property type="evidence" value="ECO:0007669"/>
    <property type="project" value="InterPro"/>
</dbReference>
<feature type="region of interest" description="Disordered" evidence="1">
    <location>
        <begin position="446"/>
        <end position="467"/>
    </location>
</feature>
<comment type="caution">
    <text evidence="3">The sequence shown here is derived from an EMBL/GenBank/DDBJ whole genome shotgun (WGS) entry which is preliminary data.</text>
</comment>
<accession>A0A369UVP3</accession>
<dbReference type="SUPFAM" id="SSF51905">
    <property type="entry name" value="FAD/NAD(P)-binding domain"/>
    <property type="match status" value="1"/>
</dbReference>
<dbReference type="Gene3D" id="3.50.50.60">
    <property type="entry name" value="FAD/NAD(P)-binding domain"/>
    <property type="match status" value="1"/>
</dbReference>
<dbReference type="EMBL" id="QQBH01000034">
    <property type="protein sequence ID" value="RDD84806.1"/>
    <property type="molecule type" value="Genomic_DNA"/>
</dbReference>